<evidence type="ECO:0008006" key="7">
    <source>
        <dbReference type="Google" id="ProtNLM"/>
    </source>
</evidence>
<dbReference type="InterPro" id="IPR012918">
    <property type="entry name" value="RTP801-like"/>
</dbReference>
<gene>
    <name evidence="5" type="ORF">XENOCAPTIV_011706</name>
</gene>
<keyword evidence="6" id="KW-1185">Reference proteome</keyword>
<name>A0ABV0R9K6_9TELE</name>
<dbReference type="Pfam" id="PF07809">
    <property type="entry name" value="RTP801_C"/>
    <property type="match status" value="1"/>
</dbReference>
<organism evidence="5 6">
    <name type="scientific">Xenoophorus captivus</name>
    <dbReference type="NCBI Taxonomy" id="1517983"/>
    <lineage>
        <taxon>Eukaryota</taxon>
        <taxon>Metazoa</taxon>
        <taxon>Chordata</taxon>
        <taxon>Craniata</taxon>
        <taxon>Vertebrata</taxon>
        <taxon>Euteleostomi</taxon>
        <taxon>Actinopterygii</taxon>
        <taxon>Neopterygii</taxon>
        <taxon>Teleostei</taxon>
        <taxon>Neoteleostei</taxon>
        <taxon>Acanthomorphata</taxon>
        <taxon>Ovalentaria</taxon>
        <taxon>Atherinomorphae</taxon>
        <taxon>Cyprinodontiformes</taxon>
        <taxon>Goodeidae</taxon>
        <taxon>Xenoophorus</taxon>
    </lineage>
</organism>
<comment type="caution">
    <text evidence="5">The sequence shown here is derived from an EMBL/GenBank/DDBJ whole genome shotgun (WGS) entry which is preliminary data.</text>
</comment>
<reference evidence="5 6" key="1">
    <citation type="submission" date="2021-06" db="EMBL/GenBank/DDBJ databases">
        <authorList>
            <person name="Palmer J.M."/>
        </authorList>
    </citation>
    <scope>NUCLEOTIDE SEQUENCE [LARGE SCALE GENOMIC DNA]</scope>
    <source>
        <strain evidence="5 6">XC_2019</strain>
        <tissue evidence="5">Muscle</tissue>
    </source>
</reference>
<dbReference type="InterPro" id="IPR038281">
    <property type="entry name" value="RTP801-like_C_sf"/>
</dbReference>
<dbReference type="Proteomes" id="UP001434883">
    <property type="component" value="Unassembled WGS sequence"/>
</dbReference>
<comment type="subcellular location">
    <subcellularLocation>
        <location evidence="1">Cytoplasm</location>
    </subcellularLocation>
</comment>
<accession>A0ABV0R9K6</accession>
<dbReference type="Gene3D" id="3.90.470.40">
    <property type="entry name" value="RTP801-like"/>
    <property type="match status" value="1"/>
</dbReference>
<feature type="region of interest" description="Disordered" evidence="4">
    <location>
        <begin position="120"/>
        <end position="145"/>
    </location>
</feature>
<evidence type="ECO:0000313" key="6">
    <source>
        <dbReference type="Proteomes" id="UP001434883"/>
    </source>
</evidence>
<proteinExistence type="inferred from homology"/>
<evidence type="ECO:0000256" key="3">
    <source>
        <dbReference type="ARBA" id="ARBA00022490"/>
    </source>
</evidence>
<dbReference type="PANTHER" id="PTHR12478">
    <property type="entry name" value="DNA-DAMAGE-INDUCIBLE TRANSCRIPT 4 PROTEIN DDIT4"/>
    <property type="match status" value="1"/>
</dbReference>
<evidence type="ECO:0000313" key="5">
    <source>
        <dbReference type="EMBL" id="MEQ2204342.1"/>
    </source>
</evidence>
<dbReference type="EMBL" id="JAHRIN010036101">
    <property type="protein sequence ID" value="MEQ2204342.1"/>
    <property type="molecule type" value="Genomic_DNA"/>
</dbReference>
<protein>
    <recommendedName>
        <fullName evidence="7">DNA damage-inducible transcript 4-like protein</fullName>
    </recommendedName>
</protein>
<dbReference type="PANTHER" id="PTHR12478:SF18">
    <property type="entry name" value="REGULATED IN DEVELOPMENT AND DNA DAMAGE RESPONSE 2"/>
    <property type="match status" value="1"/>
</dbReference>
<evidence type="ECO:0000256" key="2">
    <source>
        <dbReference type="ARBA" id="ARBA00010670"/>
    </source>
</evidence>
<keyword evidence="3" id="KW-0963">Cytoplasm</keyword>
<comment type="similarity">
    <text evidence="2">Belongs to the DDIT4 family.</text>
</comment>
<sequence length="286" mass="31316">MLHIGCFSLVLNVRDRSQLFVCNLQVGCVTLKPGSSWTRAAKPRLSELMQDRAPPPSSIKALRSAAPAASVFLLHGGNTENTAGGDPGASRTAVRMVYIAAEESVVEMIGKYFFFQHKAPGRGSSSARRGSVESCDDKDGSWPSADVDAGLEEEQRLLHQDLTRQIERCLTEAKPSVLRCQVLLLPRHIVTSVGNHILRSATDEPCGLRGASIRLYVEGKDGLKSAGNIVPDQAVTPTFELSVVFKMEEDGWHIFDSGKVLKLRPEYRLVKRKLYSSASPVIHDFS</sequence>
<evidence type="ECO:0000256" key="1">
    <source>
        <dbReference type="ARBA" id="ARBA00004496"/>
    </source>
</evidence>
<evidence type="ECO:0000256" key="4">
    <source>
        <dbReference type="SAM" id="MobiDB-lite"/>
    </source>
</evidence>